<evidence type="ECO:0000256" key="1">
    <source>
        <dbReference type="SAM" id="SignalP"/>
    </source>
</evidence>
<evidence type="ECO:0000313" key="3">
    <source>
        <dbReference type="Proteomes" id="UP000005824"/>
    </source>
</evidence>
<dbReference type="Proteomes" id="UP000005824">
    <property type="component" value="Unassembled WGS sequence"/>
</dbReference>
<dbReference type="AlphaFoldDB" id="B4CZL2"/>
<keyword evidence="1" id="KW-0732">Signal</keyword>
<dbReference type="STRING" id="497964.CfE428DRAFT_2100"/>
<dbReference type="InParanoid" id="B4CZL2"/>
<gene>
    <name evidence="2" type="ORF">CfE428DRAFT_2100</name>
</gene>
<organism evidence="2 3">
    <name type="scientific">Chthoniobacter flavus Ellin428</name>
    <dbReference type="NCBI Taxonomy" id="497964"/>
    <lineage>
        <taxon>Bacteria</taxon>
        <taxon>Pseudomonadati</taxon>
        <taxon>Verrucomicrobiota</taxon>
        <taxon>Spartobacteria</taxon>
        <taxon>Chthoniobacterales</taxon>
        <taxon>Chthoniobacteraceae</taxon>
        <taxon>Chthoniobacter</taxon>
    </lineage>
</organism>
<name>B4CZL2_9BACT</name>
<feature type="signal peptide" evidence="1">
    <location>
        <begin position="1"/>
        <end position="23"/>
    </location>
</feature>
<accession>B4CZL2</accession>
<feature type="chain" id="PRO_5002800270" description="DUF4878 domain-containing protein" evidence="1">
    <location>
        <begin position="24"/>
        <end position="271"/>
    </location>
</feature>
<dbReference type="eggNOG" id="ENOG5033I41">
    <property type="taxonomic scope" value="Bacteria"/>
</dbReference>
<evidence type="ECO:0000313" key="2">
    <source>
        <dbReference type="EMBL" id="EDY20176.1"/>
    </source>
</evidence>
<dbReference type="RefSeq" id="WP_006979425.1">
    <property type="nucleotide sequence ID" value="NZ_ABVL01000005.1"/>
</dbReference>
<sequence length="271" mass="30234" precursor="true">MRSLFRLLALALFLPLAGCEKRADPLTSAKTFFGQISTGHAEDAYRGASFAFQAQRSSTTFSASVKDMGLLDFTGADWGKPERNGHTVTIPVKIKTHGGTEIPLIVTLIDQTGAWRVFSLKSPPSQDTGQTENRFSLVGQVPSFSDAVQKPMPPENEIRQLVRENLLRFNEAITSQSFDAFYESVATHWQDQLTKGQLQRAFQPFIDQKINLGGIADAPPIFDEAPAINSEGLLIANGHYETKPYRVQFAMRFYYELPTWKLFGLDVNILK</sequence>
<comment type="caution">
    <text evidence="2">The sequence shown here is derived from an EMBL/GenBank/DDBJ whole genome shotgun (WGS) entry which is preliminary data.</text>
</comment>
<keyword evidence="3" id="KW-1185">Reference proteome</keyword>
<dbReference type="EMBL" id="ABVL01000005">
    <property type="protein sequence ID" value="EDY20176.1"/>
    <property type="molecule type" value="Genomic_DNA"/>
</dbReference>
<protein>
    <recommendedName>
        <fullName evidence="4">DUF4878 domain-containing protein</fullName>
    </recommendedName>
</protein>
<reference evidence="2 3" key="1">
    <citation type="journal article" date="2011" name="J. Bacteriol.">
        <title>Genome sequence of Chthoniobacter flavus Ellin428, an aerobic heterotrophic soil bacterium.</title>
        <authorList>
            <person name="Kant R."/>
            <person name="van Passel M.W."/>
            <person name="Palva A."/>
            <person name="Lucas S."/>
            <person name="Lapidus A."/>
            <person name="Glavina Del Rio T."/>
            <person name="Dalin E."/>
            <person name="Tice H."/>
            <person name="Bruce D."/>
            <person name="Goodwin L."/>
            <person name="Pitluck S."/>
            <person name="Larimer F.W."/>
            <person name="Land M.L."/>
            <person name="Hauser L."/>
            <person name="Sangwan P."/>
            <person name="de Vos W.M."/>
            <person name="Janssen P.H."/>
            <person name="Smidt H."/>
        </authorList>
    </citation>
    <scope>NUCLEOTIDE SEQUENCE [LARGE SCALE GENOMIC DNA]</scope>
    <source>
        <strain evidence="2 3">Ellin428</strain>
    </source>
</reference>
<proteinExistence type="predicted"/>
<evidence type="ECO:0008006" key="4">
    <source>
        <dbReference type="Google" id="ProtNLM"/>
    </source>
</evidence>